<comment type="caution">
    <text evidence="4">The sequence shown here is derived from an EMBL/GenBank/DDBJ whole genome shotgun (WGS) entry which is preliminary data.</text>
</comment>
<sequence>MTGLAHQQQRSSNGPASARRADGSEIQDRSPTARSSGEPSNGDTEAALEQAGGADGCTDSDDADDYGDDDDDNFDVECIVAEKWDQKSRRMLYLVHWKGFEEKDYTWEPKKHFHAPDTLSDWEALKLHTPAHKRFDWKAWDRRFGIDHENQDGEPSNQEPEDEQSGRSWRNSFSRLSPDQKSTTPIHDDPKIEDPSRNNTCSQIHRSQATAIDVARSPVDQNDAAILLESSVSRHNQSLGLHG</sequence>
<name>A0AAD6J0E7_DREDA</name>
<feature type="compositionally biased region" description="Basic and acidic residues" evidence="2">
    <location>
        <begin position="186"/>
        <end position="196"/>
    </location>
</feature>
<dbReference type="InterPro" id="IPR000953">
    <property type="entry name" value="Chromo/chromo_shadow_dom"/>
</dbReference>
<protein>
    <recommendedName>
        <fullName evidence="3">Chromo domain-containing protein</fullName>
    </recommendedName>
</protein>
<feature type="compositionally biased region" description="Polar residues" evidence="2">
    <location>
        <begin position="166"/>
        <end position="185"/>
    </location>
</feature>
<organism evidence="4 5">
    <name type="scientific">Drechslerella dactyloides</name>
    <name type="common">Nematode-trapping fungus</name>
    <name type="synonym">Arthrobotrys dactyloides</name>
    <dbReference type="NCBI Taxonomy" id="74499"/>
    <lineage>
        <taxon>Eukaryota</taxon>
        <taxon>Fungi</taxon>
        <taxon>Dikarya</taxon>
        <taxon>Ascomycota</taxon>
        <taxon>Pezizomycotina</taxon>
        <taxon>Orbiliomycetes</taxon>
        <taxon>Orbiliales</taxon>
        <taxon>Orbiliaceae</taxon>
        <taxon>Drechslerella</taxon>
    </lineage>
</organism>
<dbReference type="InterPro" id="IPR016197">
    <property type="entry name" value="Chromo-like_dom_sf"/>
</dbReference>
<feature type="domain" description="Chromo" evidence="3">
    <location>
        <begin position="74"/>
        <end position="134"/>
    </location>
</feature>
<dbReference type="SUPFAM" id="SSF54160">
    <property type="entry name" value="Chromo domain-like"/>
    <property type="match status" value="1"/>
</dbReference>
<keyword evidence="5" id="KW-1185">Reference proteome</keyword>
<evidence type="ECO:0000259" key="3">
    <source>
        <dbReference type="PROSITE" id="PS50013"/>
    </source>
</evidence>
<dbReference type="Pfam" id="PF00385">
    <property type="entry name" value="Chromo"/>
    <property type="match status" value="1"/>
</dbReference>
<evidence type="ECO:0000256" key="2">
    <source>
        <dbReference type="SAM" id="MobiDB-lite"/>
    </source>
</evidence>
<proteinExistence type="predicted"/>
<feature type="compositionally biased region" description="Acidic residues" evidence="2">
    <location>
        <begin position="58"/>
        <end position="72"/>
    </location>
</feature>
<dbReference type="CDD" id="cd00024">
    <property type="entry name" value="CD_CSD"/>
    <property type="match status" value="1"/>
</dbReference>
<dbReference type="GO" id="GO:0006338">
    <property type="term" value="P:chromatin remodeling"/>
    <property type="evidence" value="ECO:0007669"/>
    <property type="project" value="UniProtKB-ARBA"/>
</dbReference>
<evidence type="ECO:0000256" key="1">
    <source>
        <dbReference type="ARBA" id="ARBA00011353"/>
    </source>
</evidence>
<dbReference type="AlphaFoldDB" id="A0AAD6J0E7"/>
<comment type="subunit">
    <text evidence="1">Component of the NuA4 histone acetyltransferase complex.</text>
</comment>
<dbReference type="Gene3D" id="2.40.50.40">
    <property type="match status" value="1"/>
</dbReference>
<dbReference type="Proteomes" id="UP001221413">
    <property type="component" value="Unassembled WGS sequence"/>
</dbReference>
<dbReference type="InterPro" id="IPR023780">
    <property type="entry name" value="Chromo_domain"/>
</dbReference>
<feature type="region of interest" description="Disordered" evidence="2">
    <location>
        <begin position="1"/>
        <end position="72"/>
    </location>
</feature>
<reference evidence="4" key="1">
    <citation type="submission" date="2023-01" db="EMBL/GenBank/DDBJ databases">
        <title>The chitinases involved in constricting ring structure development in the nematode-trapping fungus Drechslerella dactyloides.</title>
        <authorList>
            <person name="Wang R."/>
            <person name="Zhang L."/>
            <person name="Tang P."/>
            <person name="Li S."/>
            <person name="Liang L."/>
        </authorList>
    </citation>
    <scope>NUCLEOTIDE SEQUENCE</scope>
    <source>
        <strain evidence="4">YMF1.00031</strain>
    </source>
</reference>
<feature type="compositionally biased region" description="Polar residues" evidence="2">
    <location>
        <begin position="1"/>
        <end position="15"/>
    </location>
</feature>
<accession>A0AAD6J0E7</accession>
<dbReference type="PROSITE" id="PS50013">
    <property type="entry name" value="CHROMO_2"/>
    <property type="match status" value="1"/>
</dbReference>
<evidence type="ECO:0000313" key="4">
    <source>
        <dbReference type="EMBL" id="KAJ6262139.1"/>
    </source>
</evidence>
<dbReference type="EMBL" id="JAQGDS010000003">
    <property type="protein sequence ID" value="KAJ6262139.1"/>
    <property type="molecule type" value="Genomic_DNA"/>
</dbReference>
<evidence type="ECO:0000313" key="5">
    <source>
        <dbReference type="Proteomes" id="UP001221413"/>
    </source>
</evidence>
<feature type="compositionally biased region" description="Basic and acidic residues" evidence="2">
    <location>
        <begin position="19"/>
        <end position="28"/>
    </location>
</feature>
<feature type="compositionally biased region" description="Polar residues" evidence="2">
    <location>
        <begin position="29"/>
        <end position="43"/>
    </location>
</feature>
<feature type="region of interest" description="Disordered" evidence="2">
    <location>
        <begin position="146"/>
        <end position="205"/>
    </location>
</feature>
<gene>
    <name evidence="4" type="ORF">Dda_2944</name>
</gene>
<dbReference type="SMART" id="SM00298">
    <property type="entry name" value="CHROMO"/>
    <property type="match status" value="1"/>
</dbReference>